<evidence type="ECO:0000313" key="8">
    <source>
        <dbReference type="EMBL" id="ESZ96643.1"/>
    </source>
</evidence>
<organism evidence="8 9">
    <name type="scientific">Sclerotinia borealis (strain F-4128)</name>
    <dbReference type="NCBI Taxonomy" id="1432307"/>
    <lineage>
        <taxon>Eukaryota</taxon>
        <taxon>Fungi</taxon>
        <taxon>Dikarya</taxon>
        <taxon>Ascomycota</taxon>
        <taxon>Pezizomycotina</taxon>
        <taxon>Leotiomycetes</taxon>
        <taxon>Helotiales</taxon>
        <taxon>Sclerotiniaceae</taxon>
        <taxon>Sclerotinia</taxon>
    </lineage>
</organism>
<dbReference type="Pfam" id="PF06978">
    <property type="entry name" value="POP1_N"/>
    <property type="match status" value="1"/>
</dbReference>
<feature type="region of interest" description="Disordered" evidence="4">
    <location>
        <begin position="95"/>
        <end position="147"/>
    </location>
</feature>
<dbReference type="Pfam" id="PF22770">
    <property type="entry name" value="POP1_C"/>
    <property type="match status" value="1"/>
</dbReference>
<feature type="domain" description="POP1 C-terminal" evidence="7">
    <location>
        <begin position="705"/>
        <end position="886"/>
    </location>
</feature>
<comment type="caution">
    <text evidence="8">The sequence shown here is derived from an EMBL/GenBank/DDBJ whole genome shotgun (WGS) entry which is preliminary data.</text>
</comment>
<evidence type="ECO:0000256" key="4">
    <source>
        <dbReference type="SAM" id="MobiDB-lite"/>
    </source>
</evidence>
<dbReference type="Pfam" id="PF08170">
    <property type="entry name" value="POPLD"/>
    <property type="match status" value="1"/>
</dbReference>
<evidence type="ECO:0000259" key="6">
    <source>
        <dbReference type="Pfam" id="PF08170"/>
    </source>
</evidence>
<feature type="domain" description="Pop1 N-terminal" evidence="5">
    <location>
        <begin position="65"/>
        <end position="267"/>
    </location>
</feature>
<dbReference type="AlphaFoldDB" id="W9CKV8"/>
<dbReference type="InterPro" id="IPR012590">
    <property type="entry name" value="POPLD_dom"/>
</dbReference>
<keyword evidence="3" id="KW-0539">Nucleus</keyword>
<evidence type="ECO:0000256" key="1">
    <source>
        <dbReference type="ARBA" id="ARBA00004123"/>
    </source>
</evidence>
<protein>
    <submittedName>
        <fullName evidence="8">Uncharacterized protein</fullName>
    </submittedName>
</protein>
<dbReference type="GO" id="GO:0005655">
    <property type="term" value="C:nucleolar ribonuclease P complex"/>
    <property type="evidence" value="ECO:0007669"/>
    <property type="project" value="InterPro"/>
</dbReference>
<evidence type="ECO:0000256" key="3">
    <source>
        <dbReference type="ARBA" id="ARBA00023242"/>
    </source>
</evidence>
<evidence type="ECO:0000259" key="7">
    <source>
        <dbReference type="Pfam" id="PF22770"/>
    </source>
</evidence>
<dbReference type="GO" id="GO:0000172">
    <property type="term" value="C:ribonuclease MRP complex"/>
    <property type="evidence" value="ECO:0007669"/>
    <property type="project" value="InterPro"/>
</dbReference>
<keyword evidence="9" id="KW-1185">Reference proteome</keyword>
<reference evidence="8 9" key="1">
    <citation type="journal article" date="2014" name="Genome Announc.">
        <title>Draft genome sequence of Sclerotinia borealis, a psychrophilic plant pathogenic fungus.</title>
        <authorList>
            <person name="Mardanov A.V."/>
            <person name="Beletsky A.V."/>
            <person name="Kadnikov V.V."/>
            <person name="Ignatov A.N."/>
            <person name="Ravin N.V."/>
        </authorList>
    </citation>
    <scope>NUCLEOTIDE SEQUENCE [LARGE SCALE GENOMIC DNA]</scope>
    <source>
        <strain evidence="9">F-4157</strain>
    </source>
</reference>
<dbReference type="InterPro" id="IPR009723">
    <property type="entry name" value="Pop1_N"/>
</dbReference>
<dbReference type="InterPro" id="IPR039182">
    <property type="entry name" value="Pop1"/>
</dbReference>
<feature type="compositionally biased region" description="Polar residues" evidence="4">
    <location>
        <begin position="652"/>
        <end position="663"/>
    </location>
</feature>
<feature type="region of interest" description="Disordered" evidence="4">
    <location>
        <begin position="650"/>
        <end position="673"/>
    </location>
</feature>
<sequence length="888" mass="98792">MAPEMASRSAAPKKRKVPPHSSSNGRSDFGRGRAMKRNKTMDARSIMTQTADAALKNGDLDLKSFLNAREYEIKALEDGMQRSKGALSTRAFQQVPRDMRRRTASHNVKKVPRRLQKRGAREMKEDNTPTVNANKRKPGSSRGRIRAETAKKLGILADKKRATKGTTTDAAGITTRAARPKIRKNMLNDPPKPPSKFRKRQIHKTWLPTHLWHAKRAKMTEPKEPLWRMAIPLNSTEKSYRPTHRAGGSRGAVAWDMSYMSTIGLKGSIESLGKVLLAMGISEMDVNAAKGSKWRAGRRSWNGWLSREVKEQKIQIGPAVALWDIPEEVSDSNATNVSKSMRQVLIRIHPSAFLETWTELLRLSKLQHLAIQLEDLRFEMGSIEITGPGSTEALLGILHPYHQSEGDQEPHAQTFTSLAGITNPASLPANSILSFSIMDPRLRYPPRKIELPDPADEEATFGLMEMLSTWPADKSPASSPLLDRDLRYKATRLPSQQALNRRKTLAPRGTFPSISEHDPSIPIMLLTSRMSQSSTAQGSWTLLAPWKCILPIWYGLMHYPLSSGGNPRFGGLQELRQSHFEHGVPWFPADYPGTNAGYAWEVEQREKRKREWDKRPKGKRVEWNSLDLGGGRKGELGLGWACDFEKVAGLSSPDSEQRNSSTAGEPEIASEPKDKIIENPFNQLSSKTFSSLLSSPTADLPAPTSLFTIRLTLLTRGVATPSARIYRLPAEPITSEDSINSTSTSTIPCTLRQQWLSLVPAPINQKPPPNPKAKDLRNLGKIPFNTPLPQRVHLLAKSLLQNPPLPYPKDRNDMDNHPIVPDEEDLIGFVTTGEYNLAEGKGVAVGTVFAAEIIKRVRSMGGNLREGRLCVVRNSGEMVGRLARWEGV</sequence>
<dbReference type="InterPro" id="IPR055079">
    <property type="entry name" value="POP1_C"/>
</dbReference>
<proteinExistence type="predicted"/>
<feature type="compositionally biased region" description="Basic residues" evidence="4">
    <location>
        <begin position="99"/>
        <end position="118"/>
    </location>
</feature>
<gene>
    <name evidence="8" type="ORF">SBOR_3010</name>
</gene>
<evidence type="ECO:0000259" key="5">
    <source>
        <dbReference type="Pfam" id="PF06978"/>
    </source>
</evidence>
<comment type="subcellular location">
    <subcellularLocation>
        <location evidence="1">Nucleus</location>
    </subcellularLocation>
</comment>
<dbReference type="PANTHER" id="PTHR22731">
    <property type="entry name" value="RIBONUCLEASES P/MRP PROTEIN SUBUNIT POP1"/>
    <property type="match status" value="1"/>
</dbReference>
<feature type="domain" description="POPLD" evidence="6">
    <location>
        <begin position="539"/>
        <end position="644"/>
    </location>
</feature>
<evidence type="ECO:0000256" key="2">
    <source>
        <dbReference type="ARBA" id="ARBA00022694"/>
    </source>
</evidence>
<evidence type="ECO:0000313" key="9">
    <source>
        <dbReference type="Proteomes" id="UP000019487"/>
    </source>
</evidence>
<accession>W9CKV8</accession>
<name>W9CKV8_SCLBF</name>
<dbReference type="HOGENOM" id="CLU_007205_0_0_1"/>
<dbReference type="EMBL" id="AYSA01000131">
    <property type="protein sequence ID" value="ESZ96643.1"/>
    <property type="molecule type" value="Genomic_DNA"/>
</dbReference>
<dbReference type="Proteomes" id="UP000019487">
    <property type="component" value="Unassembled WGS sequence"/>
</dbReference>
<keyword evidence="2" id="KW-0819">tRNA processing</keyword>
<dbReference type="GO" id="GO:0001682">
    <property type="term" value="P:tRNA 5'-leader removal"/>
    <property type="evidence" value="ECO:0007669"/>
    <property type="project" value="InterPro"/>
</dbReference>
<dbReference type="STRING" id="1432307.W9CKV8"/>
<feature type="region of interest" description="Disordered" evidence="4">
    <location>
        <begin position="1"/>
        <end position="45"/>
    </location>
</feature>
<dbReference type="OrthoDB" id="442863at2759"/>
<dbReference type="PANTHER" id="PTHR22731:SF3">
    <property type="entry name" value="RIBONUCLEASES P_MRP PROTEIN SUBUNIT POP1"/>
    <property type="match status" value="1"/>
</dbReference>